<keyword evidence="1" id="KW-0472">Membrane</keyword>
<organism evidence="2 3">
    <name type="scientific">Candidatus Berkelbacteria bacterium CG_4_10_14_0_2_um_filter_35_9_33_12</name>
    <dbReference type="NCBI Taxonomy" id="1974499"/>
    <lineage>
        <taxon>Bacteria</taxon>
        <taxon>Candidatus Berkelbacteria</taxon>
    </lineage>
</organism>
<dbReference type="Proteomes" id="UP000230137">
    <property type="component" value="Unassembled WGS sequence"/>
</dbReference>
<feature type="transmembrane region" description="Helical" evidence="1">
    <location>
        <begin position="21"/>
        <end position="40"/>
    </location>
</feature>
<protein>
    <submittedName>
        <fullName evidence="2">Uncharacterized protein</fullName>
    </submittedName>
</protein>
<evidence type="ECO:0000313" key="2">
    <source>
        <dbReference type="EMBL" id="PJA20924.1"/>
    </source>
</evidence>
<dbReference type="InterPro" id="IPR023214">
    <property type="entry name" value="HAD_sf"/>
</dbReference>
<keyword evidence="1" id="KW-1133">Transmembrane helix</keyword>
<dbReference type="Gene3D" id="3.40.50.1000">
    <property type="entry name" value="HAD superfamily/HAD-like"/>
    <property type="match status" value="1"/>
</dbReference>
<feature type="transmembrane region" description="Helical" evidence="1">
    <location>
        <begin position="462"/>
        <end position="480"/>
    </location>
</feature>
<feature type="transmembrane region" description="Helical" evidence="1">
    <location>
        <begin position="92"/>
        <end position="113"/>
    </location>
</feature>
<reference evidence="3" key="1">
    <citation type="submission" date="2017-09" db="EMBL/GenBank/DDBJ databases">
        <title>Depth-based differentiation of microbial function through sediment-hosted aquifers and enrichment of novel symbionts in the deep terrestrial subsurface.</title>
        <authorList>
            <person name="Probst A.J."/>
            <person name="Ladd B."/>
            <person name="Jarett J.K."/>
            <person name="Geller-Mcgrath D.E."/>
            <person name="Sieber C.M.K."/>
            <person name="Emerson J.B."/>
            <person name="Anantharaman K."/>
            <person name="Thomas B.C."/>
            <person name="Malmstrom R."/>
            <person name="Stieglmeier M."/>
            <person name="Klingl A."/>
            <person name="Woyke T."/>
            <person name="Ryan C.M."/>
            <person name="Banfield J.F."/>
        </authorList>
    </citation>
    <scope>NUCLEOTIDE SEQUENCE [LARGE SCALE GENOMIC DNA]</scope>
</reference>
<dbReference type="InterPro" id="IPR023299">
    <property type="entry name" value="ATPase_P-typ_cyto_dom_N"/>
</dbReference>
<sequence length="486" mass="56292">MGKSSYVDTISFKHLLSREGFVSLGLIIGTVFSIIELVIFKRTTTIIQISLIALIYYLYYRSYNSPKIIDGSQERKTDLSLIEKKSLSSYELISWIVILFFLICAFILNNIFIDKYSLIISLLLIILFSSNLKIFNYATLLPFIKCKKIIGKYDTEYSNNQIVEKISQCRDIFLDIRGVVTNDKYVLENIHASNPKYVLQIASSLMQNDDHSLSEAVKFEAETKGLAKHYISHVNRFQGMGITGRINNENFAIGNMKLMKEIDIVVGVLLREKIKLENQGKTVLVLAKTSAIKKKYEKNPGEVIGLMIFNCFPQADYSQMNEKFIKQEINLTYLSGEEKSTLLSRLKNITENRIISNMAELEKKKYIENKAEKQKNKIFIQVSRKFIFENNNIVNFIIDNPNENMGSNILSINQYSPKKLIIIYNKMIKYYKKASFNYQFSWFYHLFIMILSISFVRMSSSNYLYLFSFLLSILAEQIVIRNSNSN</sequence>
<accession>A0A2M7W4V7</accession>
<feature type="transmembrane region" description="Helical" evidence="1">
    <location>
        <begin position="436"/>
        <end position="456"/>
    </location>
</feature>
<dbReference type="EMBL" id="PFQF01000006">
    <property type="protein sequence ID" value="PJA20924.1"/>
    <property type="molecule type" value="Genomic_DNA"/>
</dbReference>
<proteinExistence type="predicted"/>
<evidence type="ECO:0000313" key="3">
    <source>
        <dbReference type="Proteomes" id="UP000230137"/>
    </source>
</evidence>
<feature type="transmembrane region" description="Helical" evidence="1">
    <location>
        <begin position="119"/>
        <end position="144"/>
    </location>
</feature>
<dbReference type="GO" id="GO:0000166">
    <property type="term" value="F:nucleotide binding"/>
    <property type="evidence" value="ECO:0007669"/>
    <property type="project" value="InterPro"/>
</dbReference>
<gene>
    <name evidence="2" type="ORF">COX60_00340</name>
</gene>
<keyword evidence="1" id="KW-0812">Transmembrane</keyword>
<evidence type="ECO:0000256" key="1">
    <source>
        <dbReference type="SAM" id="Phobius"/>
    </source>
</evidence>
<comment type="caution">
    <text evidence="2">The sequence shown here is derived from an EMBL/GenBank/DDBJ whole genome shotgun (WGS) entry which is preliminary data.</text>
</comment>
<name>A0A2M7W4V7_9BACT</name>
<dbReference type="Gene3D" id="3.40.1110.10">
    <property type="entry name" value="Calcium-transporting ATPase, cytoplasmic domain N"/>
    <property type="match status" value="1"/>
</dbReference>
<feature type="transmembrane region" description="Helical" evidence="1">
    <location>
        <begin position="46"/>
        <end position="63"/>
    </location>
</feature>
<dbReference type="AlphaFoldDB" id="A0A2M7W4V7"/>
<dbReference type="SUPFAM" id="SSF81660">
    <property type="entry name" value="Metal cation-transporting ATPase, ATP-binding domain N"/>
    <property type="match status" value="1"/>
</dbReference>